<dbReference type="Proteomes" id="UP000294933">
    <property type="component" value="Unassembled WGS sequence"/>
</dbReference>
<dbReference type="STRING" id="50990.A0A4Y7QDW8"/>
<dbReference type="AlphaFoldDB" id="A0A4Y7QDW8"/>
<dbReference type="OrthoDB" id="529273at2759"/>
<dbReference type="GO" id="GO:0097363">
    <property type="term" value="F:protein O-acetylglucosaminyltransferase activity"/>
    <property type="evidence" value="ECO:0007669"/>
    <property type="project" value="TreeGrafter"/>
</dbReference>
<protein>
    <recommendedName>
        <fullName evidence="3">Glycosyltransferase family 61 protein</fullName>
    </recommendedName>
</protein>
<dbReference type="EMBL" id="ML170163">
    <property type="protein sequence ID" value="TDL25814.1"/>
    <property type="molecule type" value="Genomic_DNA"/>
</dbReference>
<name>A0A4Y7QDW8_9AGAM</name>
<keyword evidence="2" id="KW-1185">Reference proteome</keyword>
<dbReference type="GO" id="GO:0005783">
    <property type="term" value="C:endoplasmic reticulum"/>
    <property type="evidence" value="ECO:0007669"/>
    <property type="project" value="TreeGrafter"/>
</dbReference>
<dbReference type="PANTHER" id="PTHR20961">
    <property type="entry name" value="GLYCOSYLTRANSFERASE"/>
    <property type="match status" value="1"/>
</dbReference>
<evidence type="ECO:0000313" key="1">
    <source>
        <dbReference type="EMBL" id="TDL25814.1"/>
    </source>
</evidence>
<accession>A0A4Y7QDW8</accession>
<dbReference type="VEuPathDB" id="FungiDB:BD410DRAFT_813500"/>
<dbReference type="GO" id="GO:0035269">
    <property type="term" value="P:protein O-linked glycosylation via mannose"/>
    <property type="evidence" value="ECO:0007669"/>
    <property type="project" value="TreeGrafter"/>
</dbReference>
<reference evidence="1 2" key="1">
    <citation type="submission" date="2018-06" db="EMBL/GenBank/DDBJ databases">
        <title>A transcriptomic atlas of mushroom development highlights an independent origin of complex multicellularity.</title>
        <authorList>
            <consortium name="DOE Joint Genome Institute"/>
            <person name="Krizsan K."/>
            <person name="Almasi E."/>
            <person name="Merenyi Z."/>
            <person name="Sahu N."/>
            <person name="Viragh M."/>
            <person name="Koszo T."/>
            <person name="Mondo S."/>
            <person name="Kiss B."/>
            <person name="Balint B."/>
            <person name="Kues U."/>
            <person name="Barry K."/>
            <person name="Hegedus J.C."/>
            <person name="Henrissat B."/>
            <person name="Johnson J."/>
            <person name="Lipzen A."/>
            <person name="Ohm R."/>
            <person name="Nagy I."/>
            <person name="Pangilinan J."/>
            <person name="Yan J."/>
            <person name="Xiong Y."/>
            <person name="Grigoriev I.V."/>
            <person name="Hibbett D.S."/>
            <person name="Nagy L.G."/>
        </authorList>
    </citation>
    <scope>NUCLEOTIDE SEQUENCE [LARGE SCALE GENOMIC DNA]</scope>
    <source>
        <strain evidence="1 2">SZMC22713</strain>
    </source>
</reference>
<evidence type="ECO:0008006" key="3">
    <source>
        <dbReference type="Google" id="ProtNLM"/>
    </source>
</evidence>
<proteinExistence type="predicted"/>
<organism evidence="1 2">
    <name type="scientific">Rickenella mellea</name>
    <dbReference type="NCBI Taxonomy" id="50990"/>
    <lineage>
        <taxon>Eukaryota</taxon>
        <taxon>Fungi</taxon>
        <taxon>Dikarya</taxon>
        <taxon>Basidiomycota</taxon>
        <taxon>Agaricomycotina</taxon>
        <taxon>Agaricomycetes</taxon>
        <taxon>Hymenochaetales</taxon>
        <taxon>Rickenellaceae</taxon>
        <taxon>Rickenella</taxon>
    </lineage>
</organism>
<evidence type="ECO:0000313" key="2">
    <source>
        <dbReference type="Proteomes" id="UP000294933"/>
    </source>
</evidence>
<dbReference type="PANTHER" id="PTHR20961:SF38">
    <property type="entry name" value="PROTEIN O-LINKED-MANNOSE BETA-1,4-N-ACETYLGLUCOSAMINYLTRANSFERASE 2"/>
    <property type="match status" value="1"/>
</dbReference>
<dbReference type="InterPro" id="IPR007657">
    <property type="entry name" value="Glycosyltransferase_61"/>
</dbReference>
<gene>
    <name evidence="1" type="ORF">BD410DRAFT_813500</name>
</gene>
<sequence length="455" mass="52311">MNLSALWQCRHRRRRERFIVFGLLVAFIFVSQHDVRVFSLESVKLDEVRGKEETGIQNTFSRPLLRDSRLSWRDTPPETRLLAHAPGYTMFDQLYVLNGTLFIVSPNSFYVTSRITVDAEAEEAKRPPTYMEIRIIGRAKARRLFGTSATRIDGPNWLVNDATQYIPHHFHFVAEVLFGLWRAYSSLDPHITPDGVTSIPPPRRDYASMNEWVFRRAFPSASMEFSSDWADRANKGRPSVFDRVLIFHRSAAHLGVTPGRPWRVTTEDLALHGSPHWWSTVRNNILEFSGLAPEWLLTPDPVAIATRQKFVITYVSRQGWRGGRMLRDEDHEELVNVVYMEKLTRAEQFQLSGRTTILMGVHGNGLTALMWMRPTPHSTVIEFFYPQGWAFDYEYTTRALGMVHYGVWNNITFTSPDVPPLVNILGGFHGNDIPVDGVVVADLVHRRLQLDQVYD</sequence>